<accession>A0AAE0I962</accession>
<comment type="caution">
    <text evidence="2">The sequence shown here is derived from an EMBL/GenBank/DDBJ whole genome shotgun (WGS) entry which is preliminary data.</text>
</comment>
<evidence type="ECO:0000256" key="1">
    <source>
        <dbReference type="SAM" id="MobiDB-lite"/>
    </source>
</evidence>
<reference evidence="2" key="1">
    <citation type="journal article" date="2023" name="Mol. Phylogenet. Evol.">
        <title>Genome-scale phylogeny and comparative genomics of the fungal order Sordariales.</title>
        <authorList>
            <person name="Hensen N."/>
            <person name="Bonometti L."/>
            <person name="Westerberg I."/>
            <person name="Brannstrom I.O."/>
            <person name="Guillou S."/>
            <person name="Cros-Aarteil S."/>
            <person name="Calhoun S."/>
            <person name="Haridas S."/>
            <person name="Kuo A."/>
            <person name="Mondo S."/>
            <person name="Pangilinan J."/>
            <person name="Riley R."/>
            <person name="LaButti K."/>
            <person name="Andreopoulos B."/>
            <person name="Lipzen A."/>
            <person name="Chen C."/>
            <person name="Yan M."/>
            <person name="Daum C."/>
            <person name="Ng V."/>
            <person name="Clum A."/>
            <person name="Steindorff A."/>
            <person name="Ohm R.A."/>
            <person name="Martin F."/>
            <person name="Silar P."/>
            <person name="Natvig D.O."/>
            <person name="Lalanne C."/>
            <person name="Gautier V."/>
            <person name="Ament-Velasquez S.L."/>
            <person name="Kruys A."/>
            <person name="Hutchinson M.I."/>
            <person name="Powell A.J."/>
            <person name="Barry K."/>
            <person name="Miller A.N."/>
            <person name="Grigoriev I.V."/>
            <person name="Debuchy R."/>
            <person name="Gladieux P."/>
            <person name="Hiltunen Thoren M."/>
            <person name="Johannesson H."/>
        </authorList>
    </citation>
    <scope>NUCLEOTIDE SEQUENCE</scope>
    <source>
        <strain evidence="2">SMH4131-1</strain>
    </source>
</reference>
<name>A0AAE0I962_9PEZI</name>
<dbReference type="EMBL" id="JAUEPO010000006">
    <property type="protein sequence ID" value="KAK3320016.1"/>
    <property type="molecule type" value="Genomic_DNA"/>
</dbReference>
<feature type="compositionally biased region" description="Basic and acidic residues" evidence="1">
    <location>
        <begin position="188"/>
        <end position="204"/>
    </location>
</feature>
<proteinExistence type="predicted"/>
<dbReference type="AlphaFoldDB" id="A0AAE0I962"/>
<keyword evidence="3" id="KW-1185">Reference proteome</keyword>
<feature type="compositionally biased region" description="Basic and acidic residues" evidence="1">
    <location>
        <begin position="12"/>
        <end position="21"/>
    </location>
</feature>
<evidence type="ECO:0000313" key="3">
    <source>
        <dbReference type="Proteomes" id="UP001286456"/>
    </source>
</evidence>
<feature type="compositionally biased region" description="Gly residues" evidence="1">
    <location>
        <begin position="1"/>
        <end position="10"/>
    </location>
</feature>
<feature type="region of interest" description="Disordered" evidence="1">
    <location>
        <begin position="1"/>
        <end position="33"/>
    </location>
</feature>
<gene>
    <name evidence="2" type="ORF">B0T19DRAFT_277138</name>
</gene>
<dbReference type="Proteomes" id="UP001286456">
    <property type="component" value="Unassembled WGS sequence"/>
</dbReference>
<reference evidence="2" key="2">
    <citation type="submission" date="2023-06" db="EMBL/GenBank/DDBJ databases">
        <authorList>
            <consortium name="Lawrence Berkeley National Laboratory"/>
            <person name="Haridas S."/>
            <person name="Hensen N."/>
            <person name="Bonometti L."/>
            <person name="Westerberg I."/>
            <person name="Brannstrom I.O."/>
            <person name="Guillou S."/>
            <person name="Cros-Aarteil S."/>
            <person name="Calhoun S."/>
            <person name="Kuo A."/>
            <person name="Mondo S."/>
            <person name="Pangilinan J."/>
            <person name="Riley R."/>
            <person name="Labutti K."/>
            <person name="Andreopoulos B."/>
            <person name="Lipzen A."/>
            <person name="Chen C."/>
            <person name="Yanf M."/>
            <person name="Daum C."/>
            <person name="Ng V."/>
            <person name="Clum A."/>
            <person name="Steindorff A."/>
            <person name="Ohm R."/>
            <person name="Martin F."/>
            <person name="Silar P."/>
            <person name="Natvig D."/>
            <person name="Lalanne C."/>
            <person name="Gautier V."/>
            <person name="Ament-Velasquez S.L."/>
            <person name="Kruys A."/>
            <person name="Hutchinson M.I."/>
            <person name="Powell A.J."/>
            <person name="Barry K."/>
            <person name="Miller A.N."/>
            <person name="Grigoriev I.V."/>
            <person name="Debuchy R."/>
            <person name="Gladieux P."/>
            <person name="Thoren M.H."/>
            <person name="Johannesson H."/>
        </authorList>
    </citation>
    <scope>NUCLEOTIDE SEQUENCE</scope>
    <source>
        <strain evidence="2">SMH4131-1</strain>
    </source>
</reference>
<feature type="region of interest" description="Disordered" evidence="1">
    <location>
        <begin position="187"/>
        <end position="206"/>
    </location>
</feature>
<evidence type="ECO:0000313" key="2">
    <source>
        <dbReference type="EMBL" id="KAK3320016.1"/>
    </source>
</evidence>
<organism evidence="2 3">
    <name type="scientific">Cercophora scortea</name>
    <dbReference type="NCBI Taxonomy" id="314031"/>
    <lineage>
        <taxon>Eukaryota</taxon>
        <taxon>Fungi</taxon>
        <taxon>Dikarya</taxon>
        <taxon>Ascomycota</taxon>
        <taxon>Pezizomycotina</taxon>
        <taxon>Sordariomycetes</taxon>
        <taxon>Sordariomycetidae</taxon>
        <taxon>Sordariales</taxon>
        <taxon>Lasiosphaeriaceae</taxon>
        <taxon>Cercophora</taxon>
    </lineage>
</organism>
<sequence length="217" mass="24110">MEGFARGGMRGNDYRRQEDRSSNGGRQIVSRAGVKKRKEQDNWSLYLVPSVCIGRCGCKRGRGIGPVNRCGRRGQEDDVGLTRVAYRLSSRSLWIYVASSKPPHRGNAKARYRALNRLGDRLLLSEEEADGCQRGGSGQVVRSVNPGELLECEERGIRPNATVAHEQGPRKSQVETGYLGTIGMQISRAEEDTKTRDSKRRDGDQVLDGWVFTAGTR</sequence>
<protein>
    <submittedName>
        <fullName evidence="2">Uncharacterized protein</fullName>
    </submittedName>
</protein>